<dbReference type="PANTHER" id="PTHR45964:SF5">
    <property type="entry name" value="WSCD FAMILY MEMBER CG9164"/>
    <property type="match status" value="1"/>
</dbReference>
<dbReference type="SMART" id="SM00321">
    <property type="entry name" value="WSC"/>
    <property type="match status" value="2"/>
</dbReference>
<sequence length="628" mass="65033">MATFKTFVTCIALAFGLAQVANASAVKRWGVPLPACTPATPFVYAGCFSDTGSTDALEYRSELDFNNMTIEACVDFCKGNDFRYAGLEYYGECFCGATVGGSLSAQSECNAPCTGNSSEICGGTSYISIYQDTTFPAVNDSVITDYNYVGCYSEGVGGRALEYQQDLNTSTITIEECLFACKAGGFAFAGVEYASQCFCNVVLGNGSVPLPASSCNMPCNGNTSEICGGASTLNLYVAPDLESDQPCGFVTVSSSTVSSSSTAPPSTSSTTSSTTSTTSSTPTTSSTVSTTPTTSPTTSTTSIITTSSSTKSTTSCTTSTTHTTSTTCTTSSHTTTTKSTSSPPPTTTSSKTVSLCTSTVVSTPTPTCEYQCGSWCSKPLPPFSDHPSCITAASSCAVQVFSCFLNAGWPASQDCWAFSTWCSSVSSYCSSSCPGGDCNLGSCKSKWPPVGPPPPPTSSSTTVYTCTPTTTLSKSTTTSSKSTTSSCIPIPTQSCICSQPSNPKNGYSSSSPVGSISLPCLTCNNLYSDYSAGNHFKLYTHPDSGSCSSYPHGSVPQGCQDSCDYQKQACLGTYAEGCKSNTAKQIAAGADSYASACTKCENQWNDCYSQNAGVNEGNRCSGWNSGWS</sequence>
<dbReference type="STRING" id="1149755.A0A2J6SDF5"/>
<dbReference type="InterPro" id="IPR051589">
    <property type="entry name" value="Sialate-O-sulfotransferase"/>
</dbReference>
<dbReference type="Proteomes" id="UP000235786">
    <property type="component" value="Unassembled WGS sequence"/>
</dbReference>
<proteinExistence type="predicted"/>
<keyword evidence="6" id="KW-1185">Reference proteome</keyword>
<evidence type="ECO:0000259" key="4">
    <source>
        <dbReference type="PROSITE" id="PS51212"/>
    </source>
</evidence>
<gene>
    <name evidence="5" type="ORF">L207DRAFT_477473</name>
</gene>
<feature type="domain" description="WSC" evidence="4">
    <location>
        <begin position="41"/>
        <end position="133"/>
    </location>
</feature>
<evidence type="ECO:0000313" key="5">
    <source>
        <dbReference type="EMBL" id="PMD48803.1"/>
    </source>
</evidence>
<feature type="chain" id="PRO_5014324578" evidence="3">
    <location>
        <begin position="24"/>
        <end position="628"/>
    </location>
</feature>
<feature type="region of interest" description="Disordered" evidence="2">
    <location>
        <begin position="255"/>
        <end position="351"/>
    </location>
</feature>
<dbReference type="EMBL" id="KZ613937">
    <property type="protein sequence ID" value="PMD48803.1"/>
    <property type="molecule type" value="Genomic_DNA"/>
</dbReference>
<keyword evidence="3" id="KW-0732">Signal</keyword>
<dbReference type="PROSITE" id="PS51212">
    <property type="entry name" value="WSC"/>
    <property type="match status" value="2"/>
</dbReference>
<evidence type="ECO:0000256" key="3">
    <source>
        <dbReference type="SAM" id="SignalP"/>
    </source>
</evidence>
<dbReference type="PANTHER" id="PTHR45964">
    <property type="entry name" value="WSCD FAMILY MEMBER CG9164"/>
    <property type="match status" value="1"/>
</dbReference>
<accession>A0A2J6SDF5</accession>
<dbReference type="Pfam" id="PF01822">
    <property type="entry name" value="WSC"/>
    <property type="match status" value="2"/>
</dbReference>
<keyword evidence="1" id="KW-0677">Repeat</keyword>
<reference evidence="5 6" key="1">
    <citation type="submission" date="2016-04" db="EMBL/GenBank/DDBJ databases">
        <title>A degradative enzymes factory behind the ericoid mycorrhizal symbiosis.</title>
        <authorList>
            <consortium name="DOE Joint Genome Institute"/>
            <person name="Martino E."/>
            <person name="Morin E."/>
            <person name="Grelet G."/>
            <person name="Kuo A."/>
            <person name="Kohler A."/>
            <person name="Daghino S."/>
            <person name="Barry K."/>
            <person name="Choi C."/>
            <person name="Cichocki N."/>
            <person name="Clum A."/>
            <person name="Copeland A."/>
            <person name="Hainaut M."/>
            <person name="Haridas S."/>
            <person name="Labutti K."/>
            <person name="Lindquist E."/>
            <person name="Lipzen A."/>
            <person name="Khouja H.-R."/>
            <person name="Murat C."/>
            <person name="Ohm R."/>
            <person name="Olson A."/>
            <person name="Spatafora J."/>
            <person name="Veneault-Fourrey C."/>
            <person name="Henrissat B."/>
            <person name="Grigoriev I."/>
            <person name="Martin F."/>
            <person name="Perotto S."/>
        </authorList>
    </citation>
    <scope>NUCLEOTIDE SEQUENCE [LARGE SCALE GENOMIC DNA]</scope>
    <source>
        <strain evidence="5 6">F</strain>
    </source>
</reference>
<dbReference type="OrthoDB" id="2019572at2759"/>
<dbReference type="InterPro" id="IPR002889">
    <property type="entry name" value="WSC_carb-bd"/>
</dbReference>
<protein>
    <submittedName>
        <fullName evidence="5">WSC-domain-containing protein</fullName>
    </submittedName>
</protein>
<evidence type="ECO:0000256" key="2">
    <source>
        <dbReference type="SAM" id="MobiDB-lite"/>
    </source>
</evidence>
<organism evidence="5 6">
    <name type="scientific">Hyaloscypha variabilis (strain UAMH 11265 / GT02V1 / F)</name>
    <name type="common">Meliniomyces variabilis</name>
    <dbReference type="NCBI Taxonomy" id="1149755"/>
    <lineage>
        <taxon>Eukaryota</taxon>
        <taxon>Fungi</taxon>
        <taxon>Dikarya</taxon>
        <taxon>Ascomycota</taxon>
        <taxon>Pezizomycotina</taxon>
        <taxon>Leotiomycetes</taxon>
        <taxon>Helotiales</taxon>
        <taxon>Hyaloscyphaceae</taxon>
        <taxon>Hyaloscypha</taxon>
        <taxon>Hyaloscypha variabilis</taxon>
    </lineage>
</organism>
<feature type="domain" description="WSC" evidence="4">
    <location>
        <begin position="145"/>
        <end position="239"/>
    </location>
</feature>
<dbReference type="AlphaFoldDB" id="A0A2J6SDF5"/>
<name>A0A2J6SDF5_HYAVF</name>
<evidence type="ECO:0000313" key="6">
    <source>
        <dbReference type="Proteomes" id="UP000235786"/>
    </source>
</evidence>
<feature type="signal peptide" evidence="3">
    <location>
        <begin position="1"/>
        <end position="23"/>
    </location>
</feature>
<evidence type="ECO:0000256" key="1">
    <source>
        <dbReference type="ARBA" id="ARBA00022737"/>
    </source>
</evidence>